<sequence length="79" mass="8929">MRSRERRVHTYTTSTHNNVAAAAVERLDTASAGRIGIRQRPVRPFDASLNCSTTGCNRVLHRCDSPKHVIRTWIGERTL</sequence>
<keyword evidence="2" id="KW-1185">Reference proteome</keyword>
<dbReference type="Proteomes" id="UP001627154">
    <property type="component" value="Unassembled WGS sequence"/>
</dbReference>
<organism evidence="1 2">
    <name type="scientific">Trichogramma kaykai</name>
    <dbReference type="NCBI Taxonomy" id="54128"/>
    <lineage>
        <taxon>Eukaryota</taxon>
        <taxon>Metazoa</taxon>
        <taxon>Ecdysozoa</taxon>
        <taxon>Arthropoda</taxon>
        <taxon>Hexapoda</taxon>
        <taxon>Insecta</taxon>
        <taxon>Pterygota</taxon>
        <taxon>Neoptera</taxon>
        <taxon>Endopterygota</taxon>
        <taxon>Hymenoptera</taxon>
        <taxon>Apocrita</taxon>
        <taxon>Proctotrupomorpha</taxon>
        <taxon>Chalcidoidea</taxon>
        <taxon>Trichogrammatidae</taxon>
        <taxon>Trichogramma</taxon>
    </lineage>
</organism>
<evidence type="ECO:0000313" key="2">
    <source>
        <dbReference type="Proteomes" id="UP001627154"/>
    </source>
</evidence>
<accession>A0ABD2WWK1</accession>
<protein>
    <submittedName>
        <fullName evidence="1">Uncharacterized protein</fullName>
    </submittedName>
</protein>
<proteinExistence type="predicted"/>
<gene>
    <name evidence="1" type="ORF">TKK_008598</name>
</gene>
<comment type="caution">
    <text evidence="1">The sequence shown here is derived from an EMBL/GenBank/DDBJ whole genome shotgun (WGS) entry which is preliminary data.</text>
</comment>
<evidence type="ECO:0000313" key="1">
    <source>
        <dbReference type="EMBL" id="KAL3397491.1"/>
    </source>
</evidence>
<reference evidence="1 2" key="1">
    <citation type="journal article" date="2024" name="bioRxiv">
        <title>A reference genome for Trichogramma kaykai: A tiny desert-dwelling parasitoid wasp with competing sex-ratio distorters.</title>
        <authorList>
            <person name="Culotta J."/>
            <person name="Lindsey A.R."/>
        </authorList>
    </citation>
    <scope>NUCLEOTIDE SEQUENCE [LARGE SCALE GENOMIC DNA]</scope>
    <source>
        <strain evidence="1 2">KSX58</strain>
    </source>
</reference>
<name>A0ABD2WWK1_9HYME</name>
<dbReference type="AlphaFoldDB" id="A0ABD2WWK1"/>
<dbReference type="EMBL" id="JBJJXI010000062">
    <property type="protein sequence ID" value="KAL3397491.1"/>
    <property type="molecule type" value="Genomic_DNA"/>
</dbReference>